<gene>
    <name evidence="7" type="ORF">HW450_00905</name>
</gene>
<dbReference type="Proteomes" id="UP000515570">
    <property type="component" value="Chromosome"/>
</dbReference>
<feature type="transmembrane region" description="Helical" evidence="5">
    <location>
        <begin position="179"/>
        <end position="200"/>
    </location>
</feature>
<evidence type="ECO:0000313" key="7">
    <source>
        <dbReference type="EMBL" id="QMV85354.1"/>
    </source>
</evidence>
<keyword evidence="3 5" id="KW-1133">Transmembrane helix</keyword>
<feature type="transmembrane region" description="Helical" evidence="5">
    <location>
        <begin position="230"/>
        <end position="253"/>
    </location>
</feature>
<keyword evidence="8" id="KW-1185">Reference proteome</keyword>
<evidence type="ECO:0000256" key="1">
    <source>
        <dbReference type="ARBA" id="ARBA00004141"/>
    </source>
</evidence>
<feature type="transmembrane region" description="Helical" evidence="5">
    <location>
        <begin position="71"/>
        <end position="95"/>
    </location>
</feature>
<evidence type="ECO:0000313" key="8">
    <source>
        <dbReference type="Proteomes" id="UP000515570"/>
    </source>
</evidence>
<dbReference type="InterPro" id="IPR013525">
    <property type="entry name" value="ABC2_TM"/>
</dbReference>
<dbReference type="AlphaFoldDB" id="A0A7G5FFG3"/>
<evidence type="ECO:0000256" key="5">
    <source>
        <dbReference type="SAM" id="Phobius"/>
    </source>
</evidence>
<feature type="transmembrane region" description="Helical" evidence="5">
    <location>
        <begin position="116"/>
        <end position="143"/>
    </location>
</feature>
<sequence length="256" mass="26585">MTKNHTFSDGTFTPDPRHASVPVMIAAQARIEATLFLRHGEQQLLSLIIPAALLIGLSLTDVLGLDSPVHTVFPFTLAIAGMSVGFTGQAIAVAFDRRYGALKRIGASGVPSWTIILGKVVAVVGVSIVQTLILGAIALAIGWTMPLSGILPAAVVMLFGVGTFTAVGLLLGGTCSSEVVLAVANTLWFLLLGSAAYFVLRASGPIPTAALIIPSVSFADALQQALTGSIAWLNLLLLSFWAIAGMAAATKLFRFS</sequence>
<feature type="transmembrane region" description="Helical" evidence="5">
    <location>
        <begin position="44"/>
        <end position="65"/>
    </location>
</feature>
<dbReference type="PANTHER" id="PTHR43229:SF2">
    <property type="entry name" value="NODULATION PROTEIN J"/>
    <property type="match status" value="1"/>
</dbReference>
<name>A0A7G5FFG3_9CORY</name>
<dbReference type="PANTHER" id="PTHR43229">
    <property type="entry name" value="NODULATION PROTEIN J"/>
    <property type="match status" value="1"/>
</dbReference>
<dbReference type="Pfam" id="PF12698">
    <property type="entry name" value="ABC2_membrane_3"/>
    <property type="match status" value="1"/>
</dbReference>
<evidence type="ECO:0000259" key="6">
    <source>
        <dbReference type="Pfam" id="PF12698"/>
    </source>
</evidence>
<accession>A0A7G5FFG3</accession>
<dbReference type="RefSeq" id="WP_182386176.1">
    <property type="nucleotide sequence ID" value="NZ_CP059833.1"/>
</dbReference>
<evidence type="ECO:0000256" key="4">
    <source>
        <dbReference type="ARBA" id="ARBA00023136"/>
    </source>
</evidence>
<proteinExistence type="predicted"/>
<protein>
    <submittedName>
        <fullName evidence="7">ABC transporter permease</fullName>
    </submittedName>
</protein>
<evidence type="ECO:0000256" key="3">
    <source>
        <dbReference type="ARBA" id="ARBA00022989"/>
    </source>
</evidence>
<dbReference type="EMBL" id="CP059833">
    <property type="protein sequence ID" value="QMV85354.1"/>
    <property type="molecule type" value="Genomic_DNA"/>
</dbReference>
<comment type="subcellular location">
    <subcellularLocation>
        <location evidence="1">Membrane</location>
        <topology evidence="1">Multi-pass membrane protein</topology>
    </subcellularLocation>
</comment>
<organism evidence="7 8">
    <name type="scientific">Corynebacterium hindlerae</name>
    <dbReference type="NCBI Taxonomy" id="699041"/>
    <lineage>
        <taxon>Bacteria</taxon>
        <taxon>Bacillati</taxon>
        <taxon>Actinomycetota</taxon>
        <taxon>Actinomycetes</taxon>
        <taxon>Mycobacteriales</taxon>
        <taxon>Corynebacteriaceae</taxon>
        <taxon>Corynebacterium</taxon>
    </lineage>
</organism>
<keyword evidence="4 5" id="KW-0472">Membrane</keyword>
<feature type="domain" description="ABC-2 type transporter transmembrane" evidence="6">
    <location>
        <begin position="71"/>
        <end position="249"/>
    </location>
</feature>
<feature type="transmembrane region" description="Helical" evidence="5">
    <location>
        <begin position="149"/>
        <end position="172"/>
    </location>
</feature>
<evidence type="ECO:0000256" key="2">
    <source>
        <dbReference type="ARBA" id="ARBA00022692"/>
    </source>
</evidence>
<reference evidence="7 8" key="1">
    <citation type="submission" date="2020-07" db="EMBL/GenBank/DDBJ databases">
        <title>non toxigenic Corynebacterium sp. nov from a clinical source.</title>
        <authorList>
            <person name="Bernier A.-M."/>
            <person name="Bernard K."/>
        </authorList>
    </citation>
    <scope>NUCLEOTIDE SEQUENCE [LARGE SCALE GENOMIC DNA]</scope>
    <source>
        <strain evidence="8">NML 93-0612</strain>
    </source>
</reference>
<keyword evidence="2 5" id="KW-0812">Transmembrane</keyword>
<dbReference type="GO" id="GO:0016020">
    <property type="term" value="C:membrane"/>
    <property type="evidence" value="ECO:0007669"/>
    <property type="project" value="UniProtKB-SubCell"/>
</dbReference>
<dbReference type="GO" id="GO:0140359">
    <property type="term" value="F:ABC-type transporter activity"/>
    <property type="evidence" value="ECO:0007669"/>
    <property type="project" value="InterPro"/>
</dbReference>
<dbReference type="InterPro" id="IPR051784">
    <property type="entry name" value="Nod_factor_ABC_transporter"/>
</dbReference>